<gene>
    <name evidence="1" type="ORF">V7S43_013249</name>
</gene>
<comment type="caution">
    <text evidence="1">The sequence shown here is derived from an EMBL/GenBank/DDBJ whole genome shotgun (WGS) entry which is preliminary data.</text>
</comment>
<dbReference type="Proteomes" id="UP001632037">
    <property type="component" value="Unassembled WGS sequence"/>
</dbReference>
<reference evidence="1 2" key="1">
    <citation type="submission" date="2024-09" db="EMBL/GenBank/DDBJ databases">
        <title>Genome sequencing and assembly of Phytophthora oleae, isolate VK10A, causative agent of rot of olive drupes.</title>
        <authorList>
            <person name="Conti Taguali S."/>
            <person name="Riolo M."/>
            <person name="La Spada F."/>
            <person name="Cacciola S.O."/>
            <person name="Dionisio G."/>
        </authorList>
    </citation>
    <scope>NUCLEOTIDE SEQUENCE [LARGE SCALE GENOMIC DNA]</scope>
    <source>
        <strain evidence="1 2">VK10A</strain>
    </source>
</reference>
<sequence>MGISESPQSRRQDPALVLEFDLDYGSDVTIAIRELVKQSAREWKTSSGNTATSDAALLVLNPVLELRKYDTRKVTVSRLRSGYWSTRPQPWQVIRRRFLTTELNSL</sequence>
<keyword evidence="2" id="KW-1185">Reference proteome</keyword>
<accession>A0ABD3F5G3</accession>
<name>A0ABD3F5G3_9STRA</name>
<dbReference type="AlphaFoldDB" id="A0ABD3F5G3"/>
<protein>
    <submittedName>
        <fullName evidence="1">Uncharacterized protein</fullName>
    </submittedName>
</protein>
<dbReference type="EMBL" id="JBIMZQ010000034">
    <property type="protein sequence ID" value="KAL3661958.1"/>
    <property type="molecule type" value="Genomic_DNA"/>
</dbReference>
<evidence type="ECO:0000313" key="1">
    <source>
        <dbReference type="EMBL" id="KAL3661958.1"/>
    </source>
</evidence>
<organism evidence="1 2">
    <name type="scientific">Phytophthora oleae</name>
    <dbReference type="NCBI Taxonomy" id="2107226"/>
    <lineage>
        <taxon>Eukaryota</taxon>
        <taxon>Sar</taxon>
        <taxon>Stramenopiles</taxon>
        <taxon>Oomycota</taxon>
        <taxon>Peronosporomycetes</taxon>
        <taxon>Peronosporales</taxon>
        <taxon>Peronosporaceae</taxon>
        <taxon>Phytophthora</taxon>
    </lineage>
</organism>
<evidence type="ECO:0000313" key="2">
    <source>
        <dbReference type="Proteomes" id="UP001632037"/>
    </source>
</evidence>
<proteinExistence type="predicted"/>